<organism evidence="4 5">
    <name type="scientific">Tropicimonas isoalkanivorans</name>
    <dbReference type="NCBI Taxonomy" id="441112"/>
    <lineage>
        <taxon>Bacteria</taxon>
        <taxon>Pseudomonadati</taxon>
        <taxon>Pseudomonadota</taxon>
        <taxon>Alphaproteobacteria</taxon>
        <taxon>Rhodobacterales</taxon>
        <taxon>Roseobacteraceae</taxon>
        <taxon>Tropicimonas</taxon>
    </lineage>
</organism>
<evidence type="ECO:0000259" key="3">
    <source>
        <dbReference type="Pfam" id="PF02371"/>
    </source>
</evidence>
<reference evidence="4 5" key="1">
    <citation type="submission" date="2016-10" db="EMBL/GenBank/DDBJ databases">
        <authorList>
            <person name="de Groot N.N."/>
        </authorList>
    </citation>
    <scope>NUCLEOTIDE SEQUENCE [LARGE SCALE GENOMIC DNA]</scope>
    <source>
        <strain evidence="4 5">DSM 19548</strain>
    </source>
</reference>
<dbReference type="PANTHER" id="PTHR33055">
    <property type="entry name" value="TRANSPOSASE FOR INSERTION SEQUENCE ELEMENT IS1111A"/>
    <property type="match status" value="1"/>
</dbReference>
<gene>
    <name evidence="4" type="ORF">SAMN04488094_1268</name>
</gene>
<dbReference type="EMBL" id="FOLG01000026">
    <property type="protein sequence ID" value="SFD27864.1"/>
    <property type="molecule type" value="Genomic_DNA"/>
</dbReference>
<dbReference type="InterPro" id="IPR047650">
    <property type="entry name" value="Transpos_IS110"/>
</dbReference>
<dbReference type="InterPro" id="IPR002525">
    <property type="entry name" value="Transp_IS110-like_N"/>
</dbReference>
<feature type="domain" description="Transposase IS110-like N-terminal" evidence="2">
    <location>
        <begin position="6"/>
        <end position="150"/>
    </location>
</feature>
<name>A0A1I1R0G3_9RHOB</name>
<evidence type="ECO:0000256" key="1">
    <source>
        <dbReference type="SAM" id="MobiDB-lite"/>
    </source>
</evidence>
<dbReference type="AlphaFoldDB" id="A0A1I1R0G3"/>
<dbReference type="STRING" id="441112.SAMN04488094_1268"/>
<evidence type="ECO:0000313" key="4">
    <source>
        <dbReference type="EMBL" id="SFD27864.1"/>
    </source>
</evidence>
<evidence type="ECO:0000259" key="2">
    <source>
        <dbReference type="Pfam" id="PF01548"/>
    </source>
</evidence>
<dbReference type="NCBIfam" id="NF033542">
    <property type="entry name" value="transpos_IS110"/>
    <property type="match status" value="1"/>
</dbReference>
<dbReference type="Pfam" id="PF01548">
    <property type="entry name" value="DEDD_Tnp_IS110"/>
    <property type="match status" value="1"/>
</dbReference>
<feature type="region of interest" description="Disordered" evidence="1">
    <location>
        <begin position="306"/>
        <end position="354"/>
    </location>
</feature>
<dbReference type="Pfam" id="PF02371">
    <property type="entry name" value="Transposase_20"/>
    <property type="match status" value="1"/>
</dbReference>
<evidence type="ECO:0000313" key="5">
    <source>
        <dbReference type="Proteomes" id="UP000198728"/>
    </source>
</evidence>
<proteinExistence type="predicted"/>
<dbReference type="Proteomes" id="UP000198728">
    <property type="component" value="Unassembled WGS sequence"/>
</dbReference>
<protein>
    <submittedName>
        <fullName evidence="4">Transposase</fullName>
    </submittedName>
</protein>
<feature type="region of interest" description="Disordered" evidence="1">
    <location>
        <begin position="366"/>
        <end position="391"/>
    </location>
</feature>
<feature type="domain" description="Transposase IS116/IS110/IS902 C-terminal" evidence="3">
    <location>
        <begin position="216"/>
        <end position="292"/>
    </location>
</feature>
<accession>A0A1I1R0G3</accession>
<dbReference type="InterPro" id="IPR003346">
    <property type="entry name" value="Transposase_20"/>
</dbReference>
<dbReference type="PANTHER" id="PTHR33055:SF3">
    <property type="entry name" value="PUTATIVE TRANSPOSASE FOR IS117-RELATED"/>
    <property type="match status" value="1"/>
</dbReference>
<dbReference type="GO" id="GO:0006313">
    <property type="term" value="P:DNA transposition"/>
    <property type="evidence" value="ECO:0007669"/>
    <property type="project" value="InterPro"/>
</dbReference>
<dbReference type="GO" id="GO:0003677">
    <property type="term" value="F:DNA binding"/>
    <property type="evidence" value="ECO:0007669"/>
    <property type="project" value="InterPro"/>
</dbReference>
<dbReference type="GO" id="GO:0004803">
    <property type="term" value="F:transposase activity"/>
    <property type="evidence" value="ECO:0007669"/>
    <property type="project" value="InterPro"/>
</dbReference>
<keyword evidence="5" id="KW-1185">Reference proteome</keyword>
<sequence>MNVFAALDVSQDLTAICLVDGAGTVVTEAKVLTCPDAISAWLAGQPGDLERVGMETGPLAVWLWNALTERGLPVVCLDARHANGVLKMMPNKTDRLDARGLAQIVRTGWFRAVQIKSHDAYVTRALLTTRDTLVRMRVRLENEVRGLLKTFGVMFGKRVGGFKRRAEEIIARDLTVSPELVPIFEALMRARRDILARIADLDRRIRVIARRHQTVRLLMTTPGVGSITAMAVVAAFDDAERFRRSSSAGAYLGLTPRRYESGEISRNGRVSKRGDAFTRKCLFEAANAIYCRKLGGSRLRVPTQIHPLSRPERPGGTRHGKTRGAKGGCRRPVPGRRQNPRSADGTGRLPVRLSLWQKPRQLARVQVWPRQRPSTQPETFSRAPESSILPL</sequence>